<dbReference type="NCBIfam" id="TIGR01557">
    <property type="entry name" value="myb_SHAQKYF"/>
    <property type="match status" value="1"/>
</dbReference>
<dbReference type="EnsemblPlants" id="HORVU.MOREX.r3.4HG0410400.1">
    <property type="protein sequence ID" value="HORVU.MOREX.r3.4HG0410400.1"/>
    <property type="gene ID" value="HORVU.MOREX.r3.4HG0410400"/>
</dbReference>
<dbReference type="GeneID" id="123447332"/>
<keyword evidence="2" id="KW-0238">DNA-binding</keyword>
<reference evidence="7" key="2">
    <citation type="submission" date="2020-10" db="EMBL/GenBank/DDBJ databases">
        <authorList>
            <person name="Scholz U."/>
            <person name="Mascher M."/>
            <person name="Fiebig A."/>
        </authorList>
    </citation>
    <scope>NUCLEOTIDE SEQUENCE [LARGE SCALE GENOMIC DNA]</scope>
    <source>
        <strain evidence="7">cv. Morex</strain>
    </source>
</reference>
<dbReference type="OMA" id="IRESDMS"/>
<dbReference type="InterPro" id="IPR017930">
    <property type="entry name" value="Myb_dom"/>
</dbReference>
<evidence type="ECO:0000256" key="4">
    <source>
        <dbReference type="ARBA" id="ARBA00023242"/>
    </source>
</evidence>
<dbReference type="Gramene" id="HORVU.MOREX.r2.4HG0341880.1">
    <property type="protein sequence ID" value="HORVU.MOREX.r2.4HG0341880.1"/>
    <property type="gene ID" value="HORVU.MOREX.r2.4HG0341880"/>
</dbReference>
<feature type="domain" description="HTH myb-type" evidence="6">
    <location>
        <begin position="25"/>
        <end position="85"/>
    </location>
</feature>
<dbReference type="InterPro" id="IPR009057">
    <property type="entry name" value="Homeodomain-like_sf"/>
</dbReference>
<evidence type="ECO:0000256" key="5">
    <source>
        <dbReference type="SAM" id="MobiDB-lite"/>
    </source>
</evidence>
<gene>
    <name evidence="7" type="primary">LOC123447332</name>
</gene>
<dbReference type="PANTHER" id="PTHR31314:SF188">
    <property type="entry name" value="TRANSCRIPTION FACTOR KAN2 ISOFORM X1-RELATED"/>
    <property type="match status" value="1"/>
</dbReference>
<name>A0A8I6XQ77_HORVV</name>
<dbReference type="PROSITE" id="PS51294">
    <property type="entry name" value="HTH_MYB"/>
    <property type="match status" value="1"/>
</dbReference>
<dbReference type="PANTHER" id="PTHR31314">
    <property type="entry name" value="MYB FAMILY TRANSCRIPTION FACTOR PHL7-LIKE"/>
    <property type="match status" value="1"/>
</dbReference>
<dbReference type="Pfam" id="PF00249">
    <property type="entry name" value="Myb_DNA-binding"/>
    <property type="match status" value="1"/>
</dbReference>
<keyword evidence="8" id="KW-1185">Reference proteome</keyword>
<dbReference type="InterPro" id="IPR001005">
    <property type="entry name" value="SANT/Myb"/>
</dbReference>
<evidence type="ECO:0000313" key="7">
    <source>
        <dbReference type="EnsemblPlants" id="HORVU.MOREX.r3.4HG0410400.1"/>
    </source>
</evidence>
<dbReference type="Gene3D" id="1.10.10.60">
    <property type="entry name" value="Homeodomain-like"/>
    <property type="match status" value="1"/>
</dbReference>
<evidence type="ECO:0000259" key="6">
    <source>
        <dbReference type="PROSITE" id="PS51294"/>
    </source>
</evidence>
<protein>
    <recommendedName>
        <fullName evidence="6">HTH myb-type domain-containing protein</fullName>
    </recommendedName>
</protein>
<evidence type="ECO:0000313" key="8">
    <source>
        <dbReference type="Proteomes" id="UP000011116"/>
    </source>
</evidence>
<reference evidence="7" key="3">
    <citation type="submission" date="2022-01" db="UniProtKB">
        <authorList>
            <consortium name="EnsemblPlants"/>
        </authorList>
    </citation>
    <scope>IDENTIFICATION</scope>
    <source>
        <strain evidence="7">subsp. vulgare</strain>
    </source>
</reference>
<proteinExistence type="predicted"/>
<dbReference type="SMR" id="A0A8I6XQ77"/>
<dbReference type="GO" id="GO:0003700">
    <property type="term" value="F:DNA-binding transcription factor activity"/>
    <property type="evidence" value="ECO:0007669"/>
    <property type="project" value="InterPro"/>
</dbReference>
<dbReference type="InterPro" id="IPR006447">
    <property type="entry name" value="Myb_dom_plants"/>
</dbReference>
<dbReference type="SUPFAM" id="SSF46689">
    <property type="entry name" value="Homeodomain-like"/>
    <property type="match status" value="1"/>
</dbReference>
<evidence type="ECO:0000256" key="2">
    <source>
        <dbReference type="ARBA" id="ARBA00023125"/>
    </source>
</evidence>
<evidence type="ECO:0000256" key="3">
    <source>
        <dbReference type="ARBA" id="ARBA00023163"/>
    </source>
</evidence>
<keyword evidence="4" id="KW-0539">Nucleus</keyword>
<feature type="region of interest" description="Disordered" evidence="5">
    <location>
        <begin position="125"/>
        <end position="187"/>
    </location>
</feature>
<dbReference type="Proteomes" id="UP000011116">
    <property type="component" value="Chromosome 4H"/>
</dbReference>
<reference evidence="8" key="1">
    <citation type="journal article" date="2012" name="Nature">
        <title>A physical, genetic and functional sequence assembly of the barley genome.</title>
        <authorList>
            <consortium name="The International Barley Genome Sequencing Consortium"/>
            <person name="Mayer K.F."/>
            <person name="Waugh R."/>
            <person name="Brown J.W."/>
            <person name="Schulman A."/>
            <person name="Langridge P."/>
            <person name="Platzer M."/>
            <person name="Fincher G.B."/>
            <person name="Muehlbauer G.J."/>
            <person name="Sato K."/>
            <person name="Close T.J."/>
            <person name="Wise R.P."/>
            <person name="Stein N."/>
        </authorList>
    </citation>
    <scope>NUCLEOTIDE SEQUENCE [LARGE SCALE GENOMIC DNA]</scope>
    <source>
        <strain evidence="8">cv. Morex</strain>
    </source>
</reference>
<sequence length="382" mass="40216">MTMAPRTASREANCAGAGGVRQYNRSKVPRLRWTSALHRCFVHAIHSLGGHDRATPKRVLQLMGVGGLTISHVKSHLQMYRNMKNDLGMQGRMQPAVQQSSGQEGHTRSAGGCMEVCTDEDEEWHVPGYDSPMPRKESTPLPLHPQLKRRAGESEPGTGTREEASASPTSLLRVQGGGGICESSSSHAPAAGGNYYLRMNMNMVQEQAVLQAAPVAAARLVEPRGLTALGIQQKQRQRRGPWMPARLHGGGDGEPAASELKFLGFLVAPGHPPRAASRCDGHPFEVGTPPTRPAAHGASLTDGAHPCRLEPPGNLVDGGFTNPMSTTVAGERDGGCSLSLSLALALCPAADGSLLSSSLSSSSSSSCGSRISLDLSLSTLDS</sequence>
<dbReference type="GO" id="GO:0003677">
    <property type="term" value="F:DNA binding"/>
    <property type="evidence" value="ECO:0007669"/>
    <property type="project" value="UniProtKB-KW"/>
</dbReference>
<dbReference type="InterPro" id="IPR046955">
    <property type="entry name" value="PHR1-like"/>
</dbReference>
<dbReference type="RefSeq" id="XP_044979859.1">
    <property type="nucleotide sequence ID" value="XM_045123924.1"/>
</dbReference>
<dbReference type="AlphaFoldDB" id="A0A8I6XQ77"/>
<keyword evidence="3" id="KW-0804">Transcription</keyword>
<evidence type="ECO:0000256" key="1">
    <source>
        <dbReference type="ARBA" id="ARBA00023015"/>
    </source>
</evidence>
<organism evidence="7 8">
    <name type="scientific">Hordeum vulgare subsp. vulgare</name>
    <name type="common">Domesticated barley</name>
    <dbReference type="NCBI Taxonomy" id="112509"/>
    <lineage>
        <taxon>Eukaryota</taxon>
        <taxon>Viridiplantae</taxon>
        <taxon>Streptophyta</taxon>
        <taxon>Embryophyta</taxon>
        <taxon>Tracheophyta</taxon>
        <taxon>Spermatophyta</taxon>
        <taxon>Magnoliopsida</taxon>
        <taxon>Liliopsida</taxon>
        <taxon>Poales</taxon>
        <taxon>Poaceae</taxon>
        <taxon>BOP clade</taxon>
        <taxon>Pooideae</taxon>
        <taxon>Triticodae</taxon>
        <taxon>Triticeae</taxon>
        <taxon>Hordeinae</taxon>
        <taxon>Hordeum</taxon>
    </lineage>
</organism>
<accession>A0A8I6XQ77</accession>
<dbReference type="FunFam" id="1.10.10.60:FF:000002">
    <property type="entry name" value="Myb family transcription factor"/>
    <property type="match status" value="1"/>
</dbReference>
<keyword evidence="1" id="KW-0805">Transcription regulation</keyword>
<dbReference type="OrthoDB" id="551907at2759"/>
<dbReference type="Gramene" id="HORVU.MOREX.r3.4HG0410400.1">
    <property type="protein sequence ID" value="HORVU.MOREX.r3.4HG0410400.1"/>
    <property type="gene ID" value="HORVU.MOREX.r3.4HG0410400"/>
</dbReference>
<dbReference type="KEGG" id="hvg:123447332"/>